<dbReference type="EMBL" id="JRES01001119">
    <property type="protein sequence ID" value="KNC25400.1"/>
    <property type="molecule type" value="Genomic_DNA"/>
</dbReference>
<keyword evidence="2" id="KW-1185">Reference proteome</keyword>
<proteinExistence type="predicted"/>
<evidence type="ECO:0000313" key="2">
    <source>
        <dbReference type="Proteomes" id="UP000037069"/>
    </source>
</evidence>
<sequence length="175" mass="20186">MYGNTTNEWLLGRMDGCTYLHHVACSTRALSTLFWIVKCFNHNGDNNNFNQNNSNNDNNEDLPFYFSSSTSSASLVPSLLLSHKMFTTIIFYFTSIMPHYVPVNVSNDPICLYQVTQNSFEKLTPTYQAKPPNNNNVFASLAFMEQFRIKFPLRQCYEEHTFFYLPNISLNVTSV</sequence>
<reference evidence="1 2" key="1">
    <citation type="journal article" date="2015" name="Nat. Commun.">
        <title>Lucilia cuprina genome unlocks parasitic fly biology to underpin future interventions.</title>
        <authorList>
            <person name="Anstead C.A."/>
            <person name="Korhonen P.K."/>
            <person name="Young N.D."/>
            <person name="Hall R.S."/>
            <person name="Jex A.R."/>
            <person name="Murali S.C."/>
            <person name="Hughes D.S."/>
            <person name="Lee S.F."/>
            <person name="Perry T."/>
            <person name="Stroehlein A.J."/>
            <person name="Ansell B.R."/>
            <person name="Breugelmans B."/>
            <person name="Hofmann A."/>
            <person name="Qu J."/>
            <person name="Dugan S."/>
            <person name="Lee S.L."/>
            <person name="Chao H."/>
            <person name="Dinh H."/>
            <person name="Han Y."/>
            <person name="Doddapaneni H.V."/>
            <person name="Worley K.C."/>
            <person name="Muzny D.M."/>
            <person name="Ioannidis P."/>
            <person name="Waterhouse R.M."/>
            <person name="Zdobnov E.M."/>
            <person name="James P.J."/>
            <person name="Bagnall N.H."/>
            <person name="Kotze A.C."/>
            <person name="Gibbs R.A."/>
            <person name="Richards S."/>
            <person name="Batterham P."/>
            <person name="Gasser R.B."/>
        </authorList>
    </citation>
    <scope>NUCLEOTIDE SEQUENCE [LARGE SCALE GENOMIC DNA]</scope>
    <source>
        <strain evidence="1 2">LS</strain>
        <tissue evidence="1">Full body</tissue>
    </source>
</reference>
<name>A0A0L0BZF0_LUCCU</name>
<organism evidence="1 2">
    <name type="scientific">Lucilia cuprina</name>
    <name type="common">Green bottle fly</name>
    <name type="synonym">Australian sheep blowfly</name>
    <dbReference type="NCBI Taxonomy" id="7375"/>
    <lineage>
        <taxon>Eukaryota</taxon>
        <taxon>Metazoa</taxon>
        <taxon>Ecdysozoa</taxon>
        <taxon>Arthropoda</taxon>
        <taxon>Hexapoda</taxon>
        <taxon>Insecta</taxon>
        <taxon>Pterygota</taxon>
        <taxon>Neoptera</taxon>
        <taxon>Endopterygota</taxon>
        <taxon>Diptera</taxon>
        <taxon>Brachycera</taxon>
        <taxon>Muscomorpha</taxon>
        <taxon>Oestroidea</taxon>
        <taxon>Calliphoridae</taxon>
        <taxon>Luciliinae</taxon>
        <taxon>Lucilia</taxon>
    </lineage>
</organism>
<gene>
    <name evidence="1" type="ORF">FF38_07573</name>
</gene>
<evidence type="ECO:0000313" key="1">
    <source>
        <dbReference type="EMBL" id="KNC25400.1"/>
    </source>
</evidence>
<comment type="caution">
    <text evidence="1">The sequence shown here is derived from an EMBL/GenBank/DDBJ whole genome shotgun (WGS) entry which is preliminary data.</text>
</comment>
<protein>
    <submittedName>
        <fullName evidence="1">Uncharacterized protein</fullName>
    </submittedName>
</protein>
<dbReference type="Proteomes" id="UP000037069">
    <property type="component" value="Unassembled WGS sequence"/>
</dbReference>
<dbReference type="AlphaFoldDB" id="A0A0L0BZF0"/>
<accession>A0A0L0BZF0</accession>